<accession>A0A1T3P597</accession>
<feature type="region of interest" description="Disordered" evidence="1">
    <location>
        <begin position="50"/>
        <end position="85"/>
    </location>
</feature>
<dbReference type="AlphaFoldDB" id="A0A1T3P597"/>
<evidence type="ECO:0000256" key="1">
    <source>
        <dbReference type="SAM" id="MobiDB-lite"/>
    </source>
</evidence>
<dbReference type="STRING" id="159449.B4N89_27830"/>
<comment type="caution">
    <text evidence="2">The sequence shown here is derived from an EMBL/GenBank/DDBJ whole genome shotgun (WGS) entry which is preliminary data.</text>
</comment>
<dbReference type="EMBL" id="MWQN01000001">
    <property type="protein sequence ID" value="OPC84233.1"/>
    <property type="molecule type" value="Genomic_DNA"/>
</dbReference>
<keyword evidence="3" id="KW-1185">Reference proteome</keyword>
<dbReference type="OrthoDB" id="4287719at2"/>
<reference evidence="2 3" key="1">
    <citation type="submission" date="2017-03" db="EMBL/GenBank/DDBJ databases">
        <title>Draft genome sequence of Streptomyces scabrisporus NF3, endophyte isolated from Amphipterygium adstringens.</title>
        <authorList>
            <person name="Vazquez M."/>
            <person name="Ceapa C.D."/>
            <person name="Rodriguez Luna D."/>
            <person name="Sanchez Esquivel S."/>
        </authorList>
    </citation>
    <scope>NUCLEOTIDE SEQUENCE [LARGE SCALE GENOMIC DNA]</scope>
    <source>
        <strain evidence="2 3">NF3</strain>
    </source>
</reference>
<dbReference type="RefSeq" id="WP_078978527.1">
    <property type="nucleotide sequence ID" value="NZ_MWQN01000001.1"/>
</dbReference>
<protein>
    <submittedName>
        <fullName evidence="2">Uncharacterized protein</fullName>
    </submittedName>
</protein>
<evidence type="ECO:0000313" key="2">
    <source>
        <dbReference type="EMBL" id="OPC84233.1"/>
    </source>
</evidence>
<gene>
    <name evidence="2" type="ORF">B4N89_27830</name>
</gene>
<sequence>MPRYVVNAASTEASVIVESPDLHLGITDGWATFTDDRGILLTVPREHLHSIQRIDQDHPATNPDGPPKQEPATPQADPAPTPPRP</sequence>
<dbReference type="Proteomes" id="UP000190037">
    <property type="component" value="Unassembled WGS sequence"/>
</dbReference>
<evidence type="ECO:0000313" key="3">
    <source>
        <dbReference type="Proteomes" id="UP000190037"/>
    </source>
</evidence>
<proteinExistence type="predicted"/>
<organism evidence="2 3">
    <name type="scientific">Embleya scabrispora</name>
    <dbReference type="NCBI Taxonomy" id="159449"/>
    <lineage>
        <taxon>Bacteria</taxon>
        <taxon>Bacillati</taxon>
        <taxon>Actinomycetota</taxon>
        <taxon>Actinomycetes</taxon>
        <taxon>Kitasatosporales</taxon>
        <taxon>Streptomycetaceae</taxon>
        <taxon>Embleya</taxon>
    </lineage>
</organism>
<name>A0A1T3P597_9ACTN</name>